<proteinExistence type="inferred from homology"/>
<dbReference type="EMBL" id="QVLV01000026">
    <property type="protein sequence ID" value="RGE56386.1"/>
    <property type="molecule type" value="Genomic_DNA"/>
</dbReference>
<dbReference type="Pfam" id="PF00472">
    <property type="entry name" value="RF-1"/>
    <property type="match status" value="1"/>
</dbReference>
<evidence type="ECO:0000259" key="3">
    <source>
        <dbReference type="Pfam" id="PF00472"/>
    </source>
</evidence>
<evidence type="ECO:0000313" key="5">
    <source>
        <dbReference type="Proteomes" id="UP000260812"/>
    </source>
</evidence>
<evidence type="ECO:0000256" key="2">
    <source>
        <dbReference type="SAM" id="Coils"/>
    </source>
</evidence>
<dbReference type="InterPro" id="IPR017509">
    <property type="entry name" value="PrfH"/>
</dbReference>
<dbReference type="InterPro" id="IPR045853">
    <property type="entry name" value="Pep_chain_release_fac_I_sf"/>
</dbReference>
<name>A0A3E3HX42_9FIRM</name>
<dbReference type="PANTHER" id="PTHR43116">
    <property type="entry name" value="PEPTIDE CHAIN RELEASE FACTOR 2"/>
    <property type="match status" value="1"/>
</dbReference>
<dbReference type="AlphaFoldDB" id="A0A3E3HX42"/>
<dbReference type="Gene3D" id="3.30.160.20">
    <property type="match status" value="1"/>
</dbReference>
<sequence length="197" mass="22372">MIFQISAGQGPEECELAAGRIFEALQKEFPQIVKISGKTGKGKGCYESITFSADSSLAFLEGTVQWICPSPFRPGHKRKNWFIDISIIPERKDIREDGDYRIEKFHCGGNGGQNVNKVETGIRIVHIPTGITAVSTEERSQYRNKQRAMEKIDARLADLKRQRAAEQKNQAWREHSRIVRGNPVRVYTGMEFSLMEK</sequence>
<organism evidence="4 5">
    <name type="scientific">Eisenbergiella massiliensis</name>
    <dbReference type="NCBI Taxonomy" id="1720294"/>
    <lineage>
        <taxon>Bacteria</taxon>
        <taxon>Bacillati</taxon>
        <taxon>Bacillota</taxon>
        <taxon>Clostridia</taxon>
        <taxon>Lachnospirales</taxon>
        <taxon>Lachnospiraceae</taxon>
        <taxon>Eisenbergiella</taxon>
    </lineage>
</organism>
<dbReference type="GeneID" id="97989952"/>
<keyword evidence="5" id="KW-1185">Reference proteome</keyword>
<gene>
    <name evidence="4" type="primary">prfH</name>
    <name evidence="4" type="ORF">DXC51_24640</name>
</gene>
<protein>
    <submittedName>
        <fullName evidence="4">Peptide chain release factor H</fullName>
    </submittedName>
</protein>
<evidence type="ECO:0000256" key="1">
    <source>
        <dbReference type="ARBA" id="ARBA00010835"/>
    </source>
</evidence>
<dbReference type="InterPro" id="IPR000352">
    <property type="entry name" value="Pep_chain_release_fac_I"/>
</dbReference>
<dbReference type="GO" id="GO:0003747">
    <property type="term" value="F:translation release factor activity"/>
    <property type="evidence" value="ECO:0007669"/>
    <property type="project" value="InterPro"/>
</dbReference>
<comment type="caution">
    <text evidence="4">The sequence shown here is derived from an EMBL/GenBank/DDBJ whole genome shotgun (WGS) entry which is preliminary data.</text>
</comment>
<feature type="domain" description="Prokaryotic-type class I peptide chain release factors" evidence="3">
    <location>
        <begin position="97"/>
        <end position="186"/>
    </location>
</feature>
<dbReference type="Proteomes" id="UP000260812">
    <property type="component" value="Unassembled WGS sequence"/>
</dbReference>
<evidence type="ECO:0000313" key="4">
    <source>
        <dbReference type="EMBL" id="RGE56386.1"/>
    </source>
</evidence>
<keyword evidence="2" id="KW-0175">Coiled coil</keyword>
<dbReference type="RefSeq" id="WP_117545591.1">
    <property type="nucleotide sequence ID" value="NZ_JBKUNB010000019.1"/>
</dbReference>
<dbReference type="NCBIfam" id="TIGR03072">
    <property type="entry name" value="release_prfH"/>
    <property type="match status" value="1"/>
</dbReference>
<accession>A0A3E3HX42</accession>
<dbReference type="SUPFAM" id="SSF75620">
    <property type="entry name" value="Release factor"/>
    <property type="match status" value="1"/>
</dbReference>
<comment type="similarity">
    <text evidence="1">Belongs to the prokaryotic/mitochondrial release factor family.</text>
</comment>
<dbReference type="Gene3D" id="3.30.70.1660">
    <property type="match status" value="1"/>
</dbReference>
<dbReference type="PANTHER" id="PTHR43116:SF3">
    <property type="entry name" value="CLASS I PEPTIDE CHAIN RELEASE FACTOR"/>
    <property type="match status" value="1"/>
</dbReference>
<feature type="coiled-coil region" evidence="2">
    <location>
        <begin position="142"/>
        <end position="169"/>
    </location>
</feature>
<reference evidence="4" key="1">
    <citation type="submission" date="2018-08" db="EMBL/GenBank/DDBJ databases">
        <title>A genome reference for cultivated species of the human gut microbiota.</title>
        <authorList>
            <person name="Zou Y."/>
            <person name="Xue W."/>
            <person name="Luo G."/>
        </authorList>
    </citation>
    <scope>NUCLEOTIDE SEQUENCE [LARGE SCALE GENOMIC DNA]</scope>
    <source>
        <strain evidence="4">TF05-5AC</strain>
    </source>
</reference>